<evidence type="ECO:0000256" key="3">
    <source>
        <dbReference type="ARBA" id="ARBA00023015"/>
    </source>
</evidence>
<proteinExistence type="inferred from homology"/>
<dbReference type="NCBIfam" id="NF001978">
    <property type="entry name" value="PRK00767.1"/>
    <property type="match status" value="1"/>
</dbReference>
<dbReference type="InterPro" id="IPR017757">
    <property type="entry name" value="Tscrpt_rep_BetI"/>
</dbReference>
<gene>
    <name evidence="7 10" type="primary">betI</name>
    <name evidence="10" type="ORF">ABKW32_01340</name>
</gene>
<dbReference type="InterPro" id="IPR009057">
    <property type="entry name" value="Homeodomain-like_sf"/>
</dbReference>
<dbReference type="InterPro" id="IPR036271">
    <property type="entry name" value="Tet_transcr_reg_TetR-rel_C_sf"/>
</dbReference>
<comment type="function">
    <text evidence="6">Repressor involved in the biosynthesis of the osmoprotectant glycine betaine. It represses transcription of the choline transporter BetT and the genes of BetAB involved in the synthesis of glycine betaine.</text>
</comment>
<accession>A0ABV0KV65</accession>
<dbReference type="HAMAP" id="MF_00768">
    <property type="entry name" value="HTH_type_BetI"/>
    <property type="match status" value="1"/>
</dbReference>
<evidence type="ECO:0000256" key="8">
    <source>
        <dbReference type="PROSITE-ProRule" id="PRU00335"/>
    </source>
</evidence>
<dbReference type="PROSITE" id="PS50977">
    <property type="entry name" value="HTH_TETR_2"/>
    <property type="match status" value="1"/>
</dbReference>
<dbReference type="InterPro" id="IPR023772">
    <property type="entry name" value="DNA-bd_HTH_TetR-type_CS"/>
</dbReference>
<dbReference type="Pfam" id="PF13977">
    <property type="entry name" value="TetR_C_6"/>
    <property type="match status" value="1"/>
</dbReference>
<dbReference type="InterPro" id="IPR039538">
    <property type="entry name" value="BetI_C"/>
</dbReference>
<feature type="domain" description="HTH tetR-type" evidence="9">
    <location>
        <begin position="8"/>
        <end position="68"/>
    </location>
</feature>
<dbReference type="NCBIfam" id="TIGR03384">
    <property type="entry name" value="betaine_BetI"/>
    <property type="match status" value="1"/>
</dbReference>
<evidence type="ECO:0000313" key="11">
    <source>
        <dbReference type="Proteomes" id="UP001471651"/>
    </source>
</evidence>
<dbReference type="SUPFAM" id="SSF46689">
    <property type="entry name" value="Homeodomain-like"/>
    <property type="match status" value="1"/>
</dbReference>
<evidence type="ECO:0000256" key="4">
    <source>
        <dbReference type="ARBA" id="ARBA00023125"/>
    </source>
</evidence>
<comment type="function">
    <text evidence="7">Repressor involved in choline regulation of the bet genes.</text>
</comment>
<evidence type="ECO:0000256" key="7">
    <source>
        <dbReference type="HAMAP-Rule" id="MF_00768"/>
    </source>
</evidence>
<dbReference type="PROSITE" id="PS01081">
    <property type="entry name" value="HTH_TETR_1"/>
    <property type="match status" value="1"/>
</dbReference>
<dbReference type="InterPro" id="IPR001647">
    <property type="entry name" value="HTH_TetR"/>
</dbReference>
<reference evidence="10 11" key="1">
    <citation type="submission" date="2024-05" db="EMBL/GenBank/DDBJ databases">
        <authorList>
            <person name="Busch G.E."/>
            <person name="Sharma I."/>
        </authorList>
    </citation>
    <scope>NUCLEOTIDE SEQUENCE [LARGE SCALE GENOMIC DNA]</scope>
    <source>
        <strain evidence="10 11">23GB23</strain>
    </source>
</reference>
<evidence type="ECO:0000259" key="9">
    <source>
        <dbReference type="PROSITE" id="PS50977"/>
    </source>
</evidence>
<comment type="pathway">
    <text evidence="1 7">Amine and polyamine biosynthesis; betaine biosynthesis via choline pathway [regulation].</text>
</comment>
<keyword evidence="11" id="KW-1185">Reference proteome</keyword>
<keyword evidence="4 7" id="KW-0238">DNA-binding</keyword>
<dbReference type="PANTHER" id="PTHR43479:SF11">
    <property type="entry name" value="ACREF_ENVCD OPERON REPRESSOR-RELATED"/>
    <property type="match status" value="1"/>
</dbReference>
<dbReference type="PRINTS" id="PR00455">
    <property type="entry name" value="HTHTETR"/>
</dbReference>
<sequence length="195" mass="21748">MPKVGMPEIRKPQLIEAAIKAIDKYGFAGATVSVIGKKAGVSPAIINHYFGGKDGLYEATMKSLIREFFEILSKEVIKTKNKSAKYRVMAIVNASFSQSQTHPQVVKTWMGFWASAMHKPALYRLQNVYSKRLKTSLVCVLKEEFEIEKARSTAFTVAALIDGMWLRGSLAGGIDKIESAELIQNYLDLVFQDHT</sequence>
<evidence type="ECO:0000256" key="6">
    <source>
        <dbReference type="ARBA" id="ARBA00024936"/>
    </source>
</evidence>
<feature type="DNA-binding region" description="H-T-H motif" evidence="7 8">
    <location>
        <begin position="31"/>
        <end position="50"/>
    </location>
</feature>
<evidence type="ECO:0000256" key="1">
    <source>
        <dbReference type="ARBA" id="ARBA00004719"/>
    </source>
</evidence>
<comment type="caution">
    <text evidence="10">The sequence shown here is derived from an EMBL/GenBank/DDBJ whole genome shotgun (WGS) entry which is preliminary data.</text>
</comment>
<dbReference type="SUPFAM" id="SSF48498">
    <property type="entry name" value="Tetracyclin repressor-like, C-terminal domain"/>
    <property type="match status" value="1"/>
</dbReference>
<dbReference type="RefSeq" id="WP_348575886.1">
    <property type="nucleotide sequence ID" value="NZ_JBDYKN010000001.1"/>
</dbReference>
<dbReference type="Proteomes" id="UP001471651">
    <property type="component" value="Unassembled WGS sequence"/>
</dbReference>
<protein>
    <recommendedName>
        <fullName evidence="7">HTH-type transcriptional regulator BetI</fullName>
    </recommendedName>
</protein>
<evidence type="ECO:0000256" key="2">
    <source>
        <dbReference type="ARBA" id="ARBA00022491"/>
    </source>
</evidence>
<keyword evidence="5 7" id="KW-0804">Transcription</keyword>
<dbReference type="Pfam" id="PF00440">
    <property type="entry name" value="TetR_N"/>
    <property type="match status" value="1"/>
</dbReference>
<keyword evidence="2 7" id="KW-0678">Repressor</keyword>
<name>A0ABV0KV65_9GAMM</name>
<evidence type="ECO:0000256" key="5">
    <source>
        <dbReference type="ARBA" id="ARBA00023163"/>
    </source>
</evidence>
<evidence type="ECO:0000313" key="10">
    <source>
        <dbReference type="EMBL" id="MEP7728074.1"/>
    </source>
</evidence>
<dbReference type="Gene3D" id="1.10.357.10">
    <property type="entry name" value="Tetracycline Repressor, domain 2"/>
    <property type="match status" value="1"/>
</dbReference>
<keyword evidence="3 7" id="KW-0805">Transcription regulation</keyword>
<dbReference type="InterPro" id="IPR050624">
    <property type="entry name" value="HTH-type_Tx_Regulator"/>
</dbReference>
<organism evidence="10 11">
    <name type="scientific">Marinomonas primoryensis</name>
    <dbReference type="NCBI Taxonomy" id="178399"/>
    <lineage>
        <taxon>Bacteria</taxon>
        <taxon>Pseudomonadati</taxon>
        <taxon>Pseudomonadota</taxon>
        <taxon>Gammaproteobacteria</taxon>
        <taxon>Oceanospirillales</taxon>
        <taxon>Oceanospirillaceae</taxon>
        <taxon>Marinomonas</taxon>
    </lineage>
</organism>
<dbReference type="EMBL" id="JBDYKN010000001">
    <property type="protein sequence ID" value="MEP7728074.1"/>
    <property type="molecule type" value="Genomic_DNA"/>
</dbReference>
<dbReference type="PANTHER" id="PTHR43479">
    <property type="entry name" value="ACREF/ENVCD OPERON REPRESSOR-RELATED"/>
    <property type="match status" value="1"/>
</dbReference>